<dbReference type="HOGENOM" id="CLU_3152633_0_0_9"/>
<reference evidence="1" key="2">
    <citation type="submission" date="2014-06" db="EMBL/GenBank/DDBJ databases">
        <title>Draft genome sequence of Clostridium ramosum(DSM 1402).</title>
        <authorList>
            <person name="Sudarsanam P."/>
            <person name="Ley R."/>
            <person name="Guruge J."/>
            <person name="Turnbaugh P.J."/>
            <person name="Mahowald M."/>
            <person name="Liep D."/>
            <person name="Gordon J."/>
        </authorList>
    </citation>
    <scope>NUCLEOTIDE SEQUENCE</scope>
    <source>
        <strain evidence="1">DSM 1402</strain>
    </source>
</reference>
<sequence length="48" mass="5585">MLLVDEKSLKERLTNDIEKGVRLVDVAVRSIVRIPLYQVLNKYDKSLI</sequence>
<reference evidence="1" key="1">
    <citation type="submission" date="2007-11" db="EMBL/GenBank/DDBJ databases">
        <authorList>
            <person name="Fulton L."/>
            <person name="Clifton S."/>
            <person name="Fulton B."/>
            <person name="Xu J."/>
            <person name="Minx P."/>
            <person name="Pepin K.H."/>
            <person name="Johnson M."/>
            <person name="Thiruvilangam P."/>
            <person name="Bhonagiri V."/>
            <person name="Nash W.E."/>
            <person name="Mardis E.R."/>
            <person name="Wilson R.K."/>
        </authorList>
    </citation>
    <scope>NUCLEOTIDE SEQUENCE [LARGE SCALE GENOMIC DNA]</scope>
    <source>
        <strain evidence="1">DSM 1402</strain>
    </source>
</reference>
<evidence type="ECO:0000313" key="1">
    <source>
        <dbReference type="EMBL" id="EDS19576.1"/>
    </source>
</evidence>
<accession>B0N190</accession>
<comment type="caution">
    <text evidence="1">The sequence shown here is derived from an EMBL/GenBank/DDBJ whole genome shotgun (WGS) entry which is preliminary data.</text>
</comment>
<evidence type="ECO:0000313" key="2">
    <source>
        <dbReference type="Proteomes" id="UP000005798"/>
    </source>
</evidence>
<protein>
    <submittedName>
        <fullName evidence="1">Uncharacterized protein</fullName>
    </submittedName>
</protein>
<dbReference type="AlphaFoldDB" id="B0N190"/>
<organism evidence="1 2">
    <name type="scientific">Thomasclavelia ramosa DSM 1402</name>
    <dbReference type="NCBI Taxonomy" id="445974"/>
    <lineage>
        <taxon>Bacteria</taxon>
        <taxon>Bacillati</taxon>
        <taxon>Bacillota</taxon>
        <taxon>Erysipelotrichia</taxon>
        <taxon>Erysipelotrichales</taxon>
        <taxon>Coprobacillaceae</taxon>
        <taxon>Thomasclavelia</taxon>
    </lineage>
</organism>
<gene>
    <name evidence="1" type="ORF">CLORAM_00451</name>
</gene>
<name>B0N190_9FIRM</name>
<dbReference type="EMBL" id="ABFX02000003">
    <property type="protein sequence ID" value="EDS19576.1"/>
    <property type="molecule type" value="Genomic_DNA"/>
</dbReference>
<proteinExistence type="predicted"/>
<dbReference type="Proteomes" id="UP000005798">
    <property type="component" value="Unassembled WGS sequence"/>
</dbReference>
<keyword evidence="2" id="KW-1185">Reference proteome</keyword>